<dbReference type="CDD" id="cd00087">
    <property type="entry name" value="FReD"/>
    <property type="match status" value="1"/>
</dbReference>
<dbReference type="Gene3D" id="3.90.215.10">
    <property type="entry name" value="Gamma Fibrinogen, chain A, domain 1"/>
    <property type="match status" value="1"/>
</dbReference>
<proteinExistence type="predicted"/>
<dbReference type="InterPro" id="IPR050373">
    <property type="entry name" value="Fibrinogen_C-term_domain"/>
</dbReference>
<feature type="domain" description="Fibrinogen C-terminal" evidence="3">
    <location>
        <begin position="93"/>
        <end position="306"/>
    </location>
</feature>
<sequence length="317" mass="36500">MKVTISIIIGVFCVIHYYEAKEVSSDCCNCSANSSGSFGYEILIGKLEDLENKLNEKYNTHKEMKLMLTKLEQAVGQNLTTIMNRSVRILQQQLGLIPFKSCAEIPSHIPGKYKIHPLGFKEPFEAYCEQKIFDGGWTVVQHRFDGSVDFSRNWTEYQNGFGSLDGEFWIGLDKLHHLTKDGNHQLLVELKDYNGSYKFARYEVFEIGSESEKYTLKKLGSYSGTAGDSLKHHISIQFSTEDNATDNVASKCAQTFKSGWWYTDCHFCNLNSFSNKIDEKIGMKWYYFKAKYEALAYSRMMIRKTSNNAETYPWLYI</sequence>
<evidence type="ECO:0000256" key="1">
    <source>
        <dbReference type="SAM" id="Coils"/>
    </source>
</evidence>
<dbReference type="GeneID" id="109413005"/>
<dbReference type="InterPro" id="IPR002181">
    <property type="entry name" value="Fibrinogen_a/b/g_C_dom"/>
</dbReference>
<evidence type="ECO:0000256" key="2">
    <source>
        <dbReference type="SAM" id="SignalP"/>
    </source>
</evidence>
<dbReference type="Proteomes" id="UP000069940">
    <property type="component" value="Unassembled WGS sequence"/>
</dbReference>
<dbReference type="PANTHER" id="PTHR19143:SF327">
    <property type="entry name" value="FI21813P1-RELATED"/>
    <property type="match status" value="1"/>
</dbReference>
<evidence type="ECO:0000313" key="4">
    <source>
        <dbReference type="EnsemblMetazoa" id="AALFPA23_013464.P19498"/>
    </source>
</evidence>
<keyword evidence="2" id="KW-0732">Signal</keyword>
<dbReference type="PANTHER" id="PTHR19143">
    <property type="entry name" value="FIBRINOGEN/TENASCIN/ANGIOPOEITIN"/>
    <property type="match status" value="1"/>
</dbReference>
<dbReference type="EnsemblMetazoa" id="AALFPA23_013464.R19498">
    <property type="protein sequence ID" value="AALFPA23_013464.P19498"/>
    <property type="gene ID" value="AALFPA23_013464"/>
</dbReference>
<dbReference type="RefSeq" id="XP_019542224.2">
    <property type="nucleotide sequence ID" value="XM_019686679.3"/>
</dbReference>
<keyword evidence="5" id="KW-1185">Reference proteome</keyword>
<feature type="signal peptide" evidence="2">
    <location>
        <begin position="1"/>
        <end position="20"/>
    </location>
</feature>
<evidence type="ECO:0000259" key="3">
    <source>
        <dbReference type="PROSITE" id="PS51406"/>
    </source>
</evidence>
<organism evidence="4 5">
    <name type="scientific">Aedes albopictus</name>
    <name type="common">Asian tiger mosquito</name>
    <name type="synonym">Stegomyia albopicta</name>
    <dbReference type="NCBI Taxonomy" id="7160"/>
    <lineage>
        <taxon>Eukaryota</taxon>
        <taxon>Metazoa</taxon>
        <taxon>Ecdysozoa</taxon>
        <taxon>Arthropoda</taxon>
        <taxon>Hexapoda</taxon>
        <taxon>Insecta</taxon>
        <taxon>Pterygota</taxon>
        <taxon>Neoptera</taxon>
        <taxon>Endopterygota</taxon>
        <taxon>Diptera</taxon>
        <taxon>Nematocera</taxon>
        <taxon>Culicoidea</taxon>
        <taxon>Culicidae</taxon>
        <taxon>Culicinae</taxon>
        <taxon>Aedini</taxon>
        <taxon>Aedes</taxon>
        <taxon>Stegomyia</taxon>
    </lineage>
</organism>
<evidence type="ECO:0000313" key="5">
    <source>
        <dbReference type="Proteomes" id="UP000069940"/>
    </source>
</evidence>
<feature type="chain" id="PRO_5047472524" description="Fibrinogen C-terminal domain-containing protein" evidence="2">
    <location>
        <begin position="21"/>
        <end position="317"/>
    </location>
</feature>
<protein>
    <recommendedName>
        <fullName evidence="3">Fibrinogen C-terminal domain-containing protein</fullName>
    </recommendedName>
</protein>
<dbReference type="SUPFAM" id="SSF56496">
    <property type="entry name" value="Fibrinogen C-terminal domain-like"/>
    <property type="match status" value="1"/>
</dbReference>
<accession>A0ABM1YZ76</accession>
<dbReference type="PROSITE" id="PS51406">
    <property type="entry name" value="FIBRINOGEN_C_2"/>
    <property type="match status" value="1"/>
</dbReference>
<feature type="coiled-coil region" evidence="1">
    <location>
        <begin position="40"/>
        <end position="67"/>
    </location>
</feature>
<keyword evidence="1" id="KW-0175">Coiled coil</keyword>
<dbReference type="InterPro" id="IPR036056">
    <property type="entry name" value="Fibrinogen-like_C"/>
</dbReference>
<dbReference type="InterPro" id="IPR014716">
    <property type="entry name" value="Fibrinogen_a/b/g_C_1"/>
</dbReference>
<dbReference type="Pfam" id="PF00147">
    <property type="entry name" value="Fibrinogen_C"/>
    <property type="match status" value="1"/>
</dbReference>
<dbReference type="SMART" id="SM00186">
    <property type="entry name" value="FBG"/>
    <property type="match status" value="1"/>
</dbReference>
<reference evidence="4" key="2">
    <citation type="submission" date="2025-05" db="UniProtKB">
        <authorList>
            <consortium name="EnsemblMetazoa"/>
        </authorList>
    </citation>
    <scope>IDENTIFICATION</scope>
    <source>
        <strain evidence="4">Foshan</strain>
    </source>
</reference>
<reference evidence="5" key="1">
    <citation type="journal article" date="2015" name="Proc. Natl. Acad. Sci. U.S.A.">
        <title>Genome sequence of the Asian Tiger mosquito, Aedes albopictus, reveals insights into its biology, genetics, and evolution.</title>
        <authorList>
            <person name="Chen X.G."/>
            <person name="Jiang X."/>
            <person name="Gu J."/>
            <person name="Xu M."/>
            <person name="Wu Y."/>
            <person name="Deng Y."/>
            <person name="Zhang C."/>
            <person name="Bonizzoni M."/>
            <person name="Dermauw W."/>
            <person name="Vontas J."/>
            <person name="Armbruster P."/>
            <person name="Huang X."/>
            <person name="Yang Y."/>
            <person name="Zhang H."/>
            <person name="He W."/>
            <person name="Peng H."/>
            <person name="Liu Y."/>
            <person name="Wu K."/>
            <person name="Chen J."/>
            <person name="Lirakis M."/>
            <person name="Topalis P."/>
            <person name="Van Leeuwen T."/>
            <person name="Hall A.B."/>
            <person name="Jiang X."/>
            <person name="Thorpe C."/>
            <person name="Mueller R.L."/>
            <person name="Sun C."/>
            <person name="Waterhouse R.M."/>
            <person name="Yan G."/>
            <person name="Tu Z.J."/>
            <person name="Fang X."/>
            <person name="James A.A."/>
        </authorList>
    </citation>
    <scope>NUCLEOTIDE SEQUENCE [LARGE SCALE GENOMIC DNA]</scope>
    <source>
        <strain evidence="5">Foshan</strain>
    </source>
</reference>
<name>A0ABM1YZ76_AEDAL</name>